<feature type="region of interest" description="Disordered" evidence="6">
    <location>
        <begin position="702"/>
        <end position="721"/>
    </location>
</feature>
<evidence type="ECO:0000256" key="5">
    <source>
        <dbReference type="ARBA" id="ARBA00023242"/>
    </source>
</evidence>
<evidence type="ECO:0000256" key="2">
    <source>
        <dbReference type="ARBA" id="ARBA00022833"/>
    </source>
</evidence>
<dbReference type="EMBL" id="JASGXD010000001">
    <property type="protein sequence ID" value="KAK6008870.1"/>
    <property type="molecule type" value="Genomic_DNA"/>
</dbReference>
<feature type="region of interest" description="Disordered" evidence="6">
    <location>
        <begin position="1"/>
        <end position="35"/>
    </location>
</feature>
<reference evidence="8 9" key="1">
    <citation type="submission" date="2023-11" db="EMBL/GenBank/DDBJ databases">
        <title>Draft genome sequence and annotation of the polyextremotolerant black yeast-like fungus Aureobasidium pullulans NRRL 62042.</title>
        <authorList>
            <person name="Dielentheis-Frenken M.R.E."/>
            <person name="Wibberg D."/>
            <person name="Blank L.M."/>
            <person name="Tiso T."/>
        </authorList>
    </citation>
    <scope>NUCLEOTIDE SEQUENCE [LARGE SCALE GENOMIC DNA]</scope>
    <source>
        <strain evidence="8 9">NRRL 62042</strain>
    </source>
</reference>
<evidence type="ECO:0000313" key="9">
    <source>
        <dbReference type="Proteomes" id="UP001341245"/>
    </source>
</evidence>
<feature type="domain" description="Xylanolytic transcriptional activator regulatory" evidence="7">
    <location>
        <begin position="282"/>
        <end position="477"/>
    </location>
</feature>
<name>A0ABR0TXX5_AURPU</name>
<gene>
    <name evidence="8" type="ORF">QM012_000773</name>
</gene>
<dbReference type="CDD" id="cd12148">
    <property type="entry name" value="fungal_TF_MHR"/>
    <property type="match status" value="1"/>
</dbReference>
<keyword evidence="9" id="KW-1185">Reference proteome</keyword>
<evidence type="ECO:0000256" key="6">
    <source>
        <dbReference type="SAM" id="MobiDB-lite"/>
    </source>
</evidence>
<keyword evidence="3" id="KW-0805">Transcription regulation</keyword>
<evidence type="ECO:0000256" key="3">
    <source>
        <dbReference type="ARBA" id="ARBA00023015"/>
    </source>
</evidence>
<dbReference type="Proteomes" id="UP001341245">
    <property type="component" value="Unassembled WGS sequence"/>
</dbReference>
<keyword evidence="1" id="KW-0479">Metal-binding</keyword>
<keyword evidence="2" id="KW-0862">Zinc</keyword>
<evidence type="ECO:0000259" key="7">
    <source>
        <dbReference type="Pfam" id="PF04082"/>
    </source>
</evidence>
<dbReference type="PANTHER" id="PTHR47660">
    <property type="entry name" value="TRANSCRIPTION FACTOR WITH C2H2 AND ZN(2)-CYS(6) DNA BINDING DOMAIN (EUROFUNG)-RELATED-RELATED"/>
    <property type="match status" value="1"/>
</dbReference>
<dbReference type="InterPro" id="IPR007219">
    <property type="entry name" value="XnlR_reg_dom"/>
</dbReference>
<keyword evidence="4" id="KW-0804">Transcription</keyword>
<dbReference type="Pfam" id="PF04082">
    <property type="entry name" value="Fungal_trans"/>
    <property type="match status" value="1"/>
</dbReference>
<protein>
    <recommendedName>
        <fullName evidence="7">Xylanolytic transcriptional activator regulatory domain-containing protein</fullName>
    </recommendedName>
</protein>
<feature type="region of interest" description="Disordered" evidence="6">
    <location>
        <begin position="804"/>
        <end position="825"/>
    </location>
</feature>
<evidence type="ECO:0000256" key="1">
    <source>
        <dbReference type="ARBA" id="ARBA00022723"/>
    </source>
</evidence>
<proteinExistence type="predicted"/>
<accession>A0ABR0TXX5</accession>
<keyword evidence="5" id="KW-0539">Nucleus</keyword>
<evidence type="ECO:0000256" key="4">
    <source>
        <dbReference type="ARBA" id="ARBA00023163"/>
    </source>
</evidence>
<organism evidence="8 9">
    <name type="scientific">Aureobasidium pullulans</name>
    <name type="common">Black yeast</name>
    <name type="synonym">Pullularia pullulans</name>
    <dbReference type="NCBI Taxonomy" id="5580"/>
    <lineage>
        <taxon>Eukaryota</taxon>
        <taxon>Fungi</taxon>
        <taxon>Dikarya</taxon>
        <taxon>Ascomycota</taxon>
        <taxon>Pezizomycotina</taxon>
        <taxon>Dothideomycetes</taxon>
        <taxon>Dothideomycetidae</taxon>
        <taxon>Dothideales</taxon>
        <taxon>Saccotheciaceae</taxon>
        <taxon>Aureobasidium</taxon>
    </lineage>
</organism>
<dbReference type="PANTHER" id="PTHR47660:SF7">
    <property type="entry name" value="TRANSCRIPTION FACTOR WITH C2H2 AND ZN(2)-CYS(6) DNA BINDING DOMAIN (EUROFUNG)"/>
    <property type="match status" value="1"/>
</dbReference>
<evidence type="ECO:0000313" key="8">
    <source>
        <dbReference type="EMBL" id="KAK6008870.1"/>
    </source>
</evidence>
<sequence>MTRTQGSSPHISQDTAVIDDGNSSAGAPELPSNQSAVTAQQATESLAYSLAPVPQSDSMLQMDLSPTQFESSAQMMMSSTDHYQETHDATSLCSSFPANHSMINWLGFEDGSGLIGSLNQDWQYPDHVFNFYMPASDAYSISQVSPAASKDIEAVIGARATHENFAETIPQDAGTTSTFRTDETVITPGQYYADGGTARLPRMRKRRAMSSYAVHKHSKKEFWMLVPTELTFPPSDVEWLDAQGYAELRSHYSNLCISGAAVFVPFEAAELPEKAFFDYLCDLYMENCSTVLPFLHTPTLRLKKQHPLLILAMAAVGSHYLKDQNANCFVLSMHEFIRRVLFCVTASIDALTMDASTHYRVAFLHAVGATYCGDEVLREHTLDFKFSLASFFFSTTQSQAKTVRTGSDWCQWVEQESSLRLRQCTWLLDSLWSFQLQTRTMFSLNDATFTLPVNEKLWNATSSSQWMQLKHSSENSLDLVTSVDELYISKKVMVDAGEFARILMIYGLHRRLSEVATYHSQRLSHWNSKDQSSSQTTVIPDLPIWLPSVPVFRQWQNLTCDSLDVLHWAANATIGEASGFEHPTVLHLHLARVVLLTPIREIVNLARYLAGDRGAKSEAEVMVDRQAVHRWALQHQYKARLAAIHAGVVFWHIRRFSANAFYEPTAVAHAALVLWAFSAFSSKTATLSSLLGVDGVRDATRADTDPDADCNSSDSESSSDTIILLDRPADDEIVQEFVLNGPRMRANMTGVGDLYGEKGPERVVREGTKILKTLGCWRVWETWAKVLDRLVVVCKRERKRVKDVAASNNNATSASSTRDIPAEEN</sequence>
<feature type="compositionally biased region" description="Low complexity" evidence="6">
    <location>
        <begin position="804"/>
        <end position="817"/>
    </location>
</feature>
<comment type="caution">
    <text evidence="8">The sequence shown here is derived from an EMBL/GenBank/DDBJ whole genome shotgun (WGS) entry which is preliminary data.</text>
</comment>